<accession>A0ABU0PMI8</accession>
<feature type="domain" description="HTH tetR-type" evidence="5">
    <location>
        <begin position="15"/>
        <end position="75"/>
    </location>
</feature>
<name>A0ABU0PMI8_9MICC</name>
<evidence type="ECO:0000256" key="2">
    <source>
        <dbReference type="ARBA" id="ARBA00023125"/>
    </source>
</evidence>
<dbReference type="InterPro" id="IPR009057">
    <property type="entry name" value="Homeodomain-like_sf"/>
</dbReference>
<evidence type="ECO:0000313" key="7">
    <source>
        <dbReference type="Proteomes" id="UP001236806"/>
    </source>
</evidence>
<dbReference type="RefSeq" id="WP_306637268.1">
    <property type="nucleotide sequence ID" value="NZ_JAUSXB010000001.1"/>
</dbReference>
<dbReference type="PANTHER" id="PTHR30055:SF240">
    <property type="entry name" value="HTH-TYPE TRANSCRIPTIONAL REGULATOR ACRR"/>
    <property type="match status" value="1"/>
</dbReference>
<organism evidence="6 7">
    <name type="scientific">Pseudarthrobacter siccitolerans</name>
    <dbReference type="NCBI Taxonomy" id="861266"/>
    <lineage>
        <taxon>Bacteria</taxon>
        <taxon>Bacillati</taxon>
        <taxon>Actinomycetota</taxon>
        <taxon>Actinomycetes</taxon>
        <taxon>Micrococcales</taxon>
        <taxon>Micrococcaceae</taxon>
        <taxon>Pseudarthrobacter</taxon>
    </lineage>
</organism>
<dbReference type="InterPro" id="IPR050109">
    <property type="entry name" value="HTH-type_TetR-like_transc_reg"/>
</dbReference>
<dbReference type="Gene3D" id="1.10.357.10">
    <property type="entry name" value="Tetracycline Repressor, domain 2"/>
    <property type="match status" value="1"/>
</dbReference>
<comment type="caution">
    <text evidence="6">The sequence shown here is derived from an EMBL/GenBank/DDBJ whole genome shotgun (WGS) entry which is preliminary data.</text>
</comment>
<dbReference type="Proteomes" id="UP001236806">
    <property type="component" value="Unassembled WGS sequence"/>
</dbReference>
<feature type="DNA-binding region" description="H-T-H motif" evidence="4">
    <location>
        <begin position="38"/>
        <end position="57"/>
    </location>
</feature>
<dbReference type="InterPro" id="IPR001647">
    <property type="entry name" value="HTH_TetR"/>
</dbReference>
<keyword evidence="3" id="KW-0804">Transcription</keyword>
<keyword evidence="7" id="KW-1185">Reference proteome</keyword>
<dbReference type="PROSITE" id="PS50977">
    <property type="entry name" value="HTH_TETR_2"/>
    <property type="match status" value="1"/>
</dbReference>
<evidence type="ECO:0000256" key="4">
    <source>
        <dbReference type="PROSITE-ProRule" id="PRU00335"/>
    </source>
</evidence>
<evidence type="ECO:0000259" key="5">
    <source>
        <dbReference type="PROSITE" id="PS50977"/>
    </source>
</evidence>
<keyword evidence="1" id="KW-0805">Transcription regulation</keyword>
<sequence length="219" mass="24672">MTVQRTPRGPYKKGIERRQEIVKVAVEVFGQYGFKGGTLQQVGDKVGLTPAAIIKLFGSKEKLLIAVLEHWGVVTGGIVGPEATGYQRLDGFKRLMAYHVEHPGLLELYTTMAAEATSVEHPAHGFMTARYHASREDMRRLFSDAVNEGRFRRMNQEEITHEAEFLLAIMDGLEIQFLLNPAFGLQKSFSAFLNRLDQRLKPDMPQGDLKAQIVQSERK</sequence>
<dbReference type="InterPro" id="IPR036271">
    <property type="entry name" value="Tet_transcr_reg_TetR-rel_C_sf"/>
</dbReference>
<dbReference type="SUPFAM" id="SSF46689">
    <property type="entry name" value="Homeodomain-like"/>
    <property type="match status" value="1"/>
</dbReference>
<reference evidence="6 7" key="1">
    <citation type="submission" date="2023-07" db="EMBL/GenBank/DDBJ databases">
        <title>Comparative genomics of wheat-associated soil bacteria to identify genetic determinants of phenazine resistance.</title>
        <authorList>
            <person name="Mouncey N."/>
        </authorList>
    </citation>
    <scope>NUCLEOTIDE SEQUENCE [LARGE SCALE GENOMIC DNA]</scope>
    <source>
        <strain evidence="6 7">W1I3</strain>
    </source>
</reference>
<protein>
    <submittedName>
        <fullName evidence="6">AcrR family transcriptional regulator</fullName>
    </submittedName>
</protein>
<dbReference type="Pfam" id="PF00440">
    <property type="entry name" value="TetR_N"/>
    <property type="match status" value="1"/>
</dbReference>
<gene>
    <name evidence="6" type="ORF">QFZ36_002716</name>
</gene>
<keyword evidence="2 4" id="KW-0238">DNA-binding</keyword>
<evidence type="ECO:0000256" key="1">
    <source>
        <dbReference type="ARBA" id="ARBA00023015"/>
    </source>
</evidence>
<dbReference type="SUPFAM" id="SSF48498">
    <property type="entry name" value="Tetracyclin repressor-like, C-terminal domain"/>
    <property type="match status" value="1"/>
</dbReference>
<evidence type="ECO:0000313" key="6">
    <source>
        <dbReference type="EMBL" id="MDQ0675155.1"/>
    </source>
</evidence>
<proteinExistence type="predicted"/>
<evidence type="ECO:0000256" key="3">
    <source>
        <dbReference type="ARBA" id="ARBA00023163"/>
    </source>
</evidence>
<dbReference type="EMBL" id="JAUSXB010000001">
    <property type="protein sequence ID" value="MDQ0675155.1"/>
    <property type="molecule type" value="Genomic_DNA"/>
</dbReference>
<dbReference type="PANTHER" id="PTHR30055">
    <property type="entry name" value="HTH-TYPE TRANSCRIPTIONAL REGULATOR RUTR"/>
    <property type="match status" value="1"/>
</dbReference>